<reference evidence="2 3" key="1">
    <citation type="submission" date="2020-02" db="EMBL/GenBank/DDBJ databases">
        <title>Draft genome sequence of Haematococcus lacustris strain NIES-144.</title>
        <authorList>
            <person name="Morimoto D."/>
            <person name="Nakagawa S."/>
            <person name="Yoshida T."/>
            <person name="Sawayama S."/>
        </authorList>
    </citation>
    <scope>NUCLEOTIDE SEQUENCE [LARGE SCALE GENOMIC DNA]</scope>
    <source>
        <strain evidence="2 3">NIES-144</strain>
    </source>
</reference>
<sequence length="113" mass="12725">LGPVTYWRAWQLATACLKAHRVTVKKKRKGTDKQKKGPAKKSKASRSPKGKQQQERRNGWDTKRRHVRGRPHPPFPIDRSGAHGGSWSGAAPAWANAVLPFPMRGEERCMDAF</sequence>
<comment type="caution">
    <text evidence="2">The sequence shown here is derived from an EMBL/GenBank/DDBJ whole genome shotgun (WGS) entry which is preliminary data.</text>
</comment>
<evidence type="ECO:0000256" key="1">
    <source>
        <dbReference type="SAM" id="MobiDB-lite"/>
    </source>
</evidence>
<protein>
    <submittedName>
        <fullName evidence="2">Uncharacterized protein</fullName>
    </submittedName>
</protein>
<dbReference type="EMBL" id="BLLF01001958">
    <property type="protein sequence ID" value="GFH22057.1"/>
    <property type="molecule type" value="Genomic_DNA"/>
</dbReference>
<organism evidence="2 3">
    <name type="scientific">Haematococcus lacustris</name>
    <name type="common">Green alga</name>
    <name type="synonym">Haematococcus pluvialis</name>
    <dbReference type="NCBI Taxonomy" id="44745"/>
    <lineage>
        <taxon>Eukaryota</taxon>
        <taxon>Viridiplantae</taxon>
        <taxon>Chlorophyta</taxon>
        <taxon>core chlorophytes</taxon>
        <taxon>Chlorophyceae</taxon>
        <taxon>CS clade</taxon>
        <taxon>Chlamydomonadales</taxon>
        <taxon>Haematococcaceae</taxon>
        <taxon>Haematococcus</taxon>
    </lineage>
</organism>
<dbReference type="Proteomes" id="UP000485058">
    <property type="component" value="Unassembled WGS sequence"/>
</dbReference>
<evidence type="ECO:0000313" key="2">
    <source>
        <dbReference type="EMBL" id="GFH22057.1"/>
    </source>
</evidence>
<accession>A0A699ZH76</accession>
<feature type="region of interest" description="Disordered" evidence="1">
    <location>
        <begin position="20"/>
        <end position="90"/>
    </location>
</feature>
<gene>
    <name evidence="2" type="ORF">HaLaN_19462</name>
</gene>
<evidence type="ECO:0000313" key="3">
    <source>
        <dbReference type="Proteomes" id="UP000485058"/>
    </source>
</evidence>
<dbReference type="AlphaFoldDB" id="A0A699ZH76"/>
<name>A0A699ZH76_HAELA</name>
<feature type="non-terminal residue" evidence="2">
    <location>
        <position position="1"/>
    </location>
</feature>
<feature type="compositionally biased region" description="Basic and acidic residues" evidence="1">
    <location>
        <begin position="52"/>
        <end position="62"/>
    </location>
</feature>
<feature type="non-terminal residue" evidence="2">
    <location>
        <position position="113"/>
    </location>
</feature>
<keyword evidence="3" id="KW-1185">Reference proteome</keyword>
<proteinExistence type="predicted"/>
<feature type="compositionally biased region" description="Basic residues" evidence="1">
    <location>
        <begin position="20"/>
        <end position="49"/>
    </location>
</feature>